<dbReference type="EMBL" id="JAKLMC020000003">
    <property type="protein sequence ID" value="KAK5957482.1"/>
    <property type="molecule type" value="Genomic_DNA"/>
</dbReference>
<sequence>MSTIRHFDIPHIVRFGRQSDEKRETWMLFYRAATCFEVTIHGANIANTPFEAAWSRTAFYKSTPGNFVQKWNDFCDCVIGEILPTLQELVPVGVRSWNTLEDYIQTANYKLSLHKAPASSDSDSNSNQIKVHIDEGPTFKPAFEIHPEPISTLPFDLPPPSSLPQIPASTLQVLNHHKDLRQRPYKVRLPDAGVAYLITTNGPVKSMPAGTINNPSLATIQTQLNLHRLFENPETPREALSCIPKPLAIVTTDSTEDIHPNITRDSLSSTEHAPSPLAPAPASASTPPTHLTALLTTYLPRAKPLSDPTFLSTLTTSPSPSPDLTRHTLSHTLKTTISTLHTQDPPIIHGNINPYTIMLTVSDSDSDSASRSESTFHPYLVGFSPDVANNLFIDPSAAGTKEADMQGLESTFGESGWLVHEIKKAKGQVSMDQRWEKTAKIG</sequence>
<protein>
    <submittedName>
        <fullName evidence="2">Uncharacterized protein</fullName>
    </submittedName>
</protein>
<evidence type="ECO:0000313" key="3">
    <source>
        <dbReference type="Proteomes" id="UP001316803"/>
    </source>
</evidence>
<gene>
    <name evidence="2" type="ORF">OHC33_001857</name>
</gene>
<evidence type="ECO:0000313" key="2">
    <source>
        <dbReference type="EMBL" id="KAK5957482.1"/>
    </source>
</evidence>
<feature type="compositionally biased region" description="Low complexity" evidence="1">
    <location>
        <begin position="272"/>
        <end position="288"/>
    </location>
</feature>
<accession>A0AAN8I6Z3</accession>
<feature type="region of interest" description="Disordered" evidence="1">
    <location>
        <begin position="257"/>
        <end position="288"/>
    </location>
</feature>
<dbReference type="Proteomes" id="UP001316803">
    <property type="component" value="Unassembled WGS sequence"/>
</dbReference>
<proteinExistence type="predicted"/>
<organism evidence="2 3">
    <name type="scientific">Knufia fluminis</name>
    <dbReference type="NCBI Taxonomy" id="191047"/>
    <lineage>
        <taxon>Eukaryota</taxon>
        <taxon>Fungi</taxon>
        <taxon>Dikarya</taxon>
        <taxon>Ascomycota</taxon>
        <taxon>Pezizomycotina</taxon>
        <taxon>Eurotiomycetes</taxon>
        <taxon>Chaetothyriomycetidae</taxon>
        <taxon>Chaetothyriales</taxon>
        <taxon>Trichomeriaceae</taxon>
        <taxon>Knufia</taxon>
    </lineage>
</organism>
<dbReference type="AlphaFoldDB" id="A0AAN8I6Z3"/>
<comment type="caution">
    <text evidence="2">The sequence shown here is derived from an EMBL/GenBank/DDBJ whole genome shotgun (WGS) entry which is preliminary data.</text>
</comment>
<name>A0AAN8I6Z3_9EURO</name>
<reference evidence="2 3" key="1">
    <citation type="submission" date="2022-12" db="EMBL/GenBank/DDBJ databases">
        <title>Genomic features and morphological characterization of a novel Knufia sp. strain isolated from spacecraft assembly facility.</title>
        <authorList>
            <person name="Teixeira M."/>
            <person name="Chander A.M."/>
            <person name="Stajich J.E."/>
            <person name="Venkateswaran K."/>
        </authorList>
    </citation>
    <scope>NUCLEOTIDE SEQUENCE [LARGE SCALE GENOMIC DNA]</scope>
    <source>
        <strain evidence="2 3">FJI-L2-BK-P2</strain>
    </source>
</reference>
<evidence type="ECO:0000256" key="1">
    <source>
        <dbReference type="SAM" id="MobiDB-lite"/>
    </source>
</evidence>
<keyword evidence="3" id="KW-1185">Reference proteome</keyword>